<gene>
    <name evidence="1" type="ORF">FB551_4085</name>
</gene>
<dbReference type="RefSeq" id="WP_142018660.1">
    <property type="nucleotide sequence ID" value="NZ_VFPD01000003.1"/>
</dbReference>
<name>A0A543E9M1_9FLAO</name>
<accession>A0A543E9M1</accession>
<dbReference type="AlphaFoldDB" id="A0A543E9M1"/>
<sequence>MQKTKYVEVKPSERLPAEKGEYIAVIDPESNFASFYSFDPEDPADVEWWKETPEYWLEERPDYEDEMKKALEETKDSLYNYAGSMDQIELVEKIESLLTKLKTES</sequence>
<proteinExistence type="predicted"/>
<evidence type="ECO:0000313" key="2">
    <source>
        <dbReference type="Proteomes" id="UP000316437"/>
    </source>
</evidence>
<dbReference type="EMBL" id="VFPD01000003">
    <property type="protein sequence ID" value="TQM18304.1"/>
    <property type="molecule type" value="Genomic_DNA"/>
</dbReference>
<dbReference type="Proteomes" id="UP000316437">
    <property type="component" value="Unassembled WGS sequence"/>
</dbReference>
<comment type="caution">
    <text evidence="1">The sequence shown here is derived from an EMBL/GenBank/DDBJ whole genome shotgun (WGS) entry which is preliminary data.</text>
</comment>
<keyword evidence="2" id="KW-1185">Reference proteome</keyword>
<organism evidence="1 2">
    <name type="scientific">Chryseobacterium aquifrigidense</name>
    <dbReference type="NCBI Taxonomy" id="558021"/>
    <lineage>
        <taxon>Bacteria</taxon>
        <taxon>Pseudomonadati</taxon>
        <taxon>Bacteroidota</taxon>
        <taxon>Flavobacteriia</taxon>
        <taxon>Flavobacteriales</taxon>
        <taxon>Weeksellaceae</taxon>
        <taxon>Chryseobacterium group</taxon>
        <taxon>Chryseobacterium</taxon>
    </lineage>
</organism>
<evidence type="ECO:0000313" key="1">
    <source>
        <dbReference type="EMBL" id="TQM18304.1"/>
    </source>
</evidence>
<protein>
    <submittedName>
        <fullName evidence="1">Uncharacterized protein</fullName>
    </submittedName>
</protein>
<reference evidence="1 2" key="1">
    <citation type="submission" date="2019-06" db="EMBL/GenBank/DDBJ databases">
        <title>Sorghum-associated microbial communities from plants grown in Nebraska, USA.</title>
        <authorList>
            <person name="Schachtman D."/>
        </authorList>
    </citation>
    <scope>NUCLEOTIDE SEQUENCE [LARGE SCALE GENOMIC DNA]</scope>
    <source>
        <strain evidence="1 2">110</strain>
    </source>
</reference>